<reference evidence="3" key="1">
    <citation type="journal article" date="2019" name="Int. J. Syst. Evol. Microbiol.">
        <title>The Global Catalogue of Microorganisms (GCM) 10K type strain sequencing project: providing services to taxonomists for standard genome sequencing and annotation.</title>
        <authorList>
            <consortium name="The Broad Institute Genomics Platform"/>
            <consortium name="The Broad Institute Genome Sequencing Center for Infectious Disease"/>
            <person name="Wu L."/>
            <person name="Ma J."/>
        </authorList>
    </citation>
    <scope>NUCLEOTIDE SEQUENCE [LARGE SCALE GENOMIC DNA]</scope>
    <source>
        <strain evidence="3">JCM 9371</strain>
    </source>
</reference>
<evidence type="ECO:0008006" key="4">
    <source>
        <dbReference type="Google" id="ProtNLM"/>
    </source>
</evidence>
<accession>A0ABW2XNM0</accession>
<protein>
    <recommendedName>
        <fullName evidence="4">Excreted virulence factor EspC, type VII ESX diderm</fullName>
    </recommendedName>
</protein>
<feature type="compositionally biased region" description="Polar residues" evidence="1">
    <location>
        <begin position="1"/>
        <end position="14"/>
    </location>
</feature>
<organism evidence="2 3">
    <name type="scientific">Actinomadura fibrosa</name>
    <dbReference type="NCBI Taxonomy" id="111802"/>
    <lineage>
        <taxon>Bacteria</taxon>
        <taxon>Bacillati</taxon>
        <taxon>Actinomycetota</taxon>
        <taxon>Actinomycetes</taxon>
        <taxon>Streptosporangiales</taxon>
        <taxon>Thermomonosporaceae</taxon>
        <taxon>Actinomadura</taxon>
    </lineage>
</organism>
<evidence type="ECO:0000313" key="2">
    <source>
        <dbReference type="EMBL" id="MFD0686963.1"/>
    </source>
</evidence>
<sequence>MTENSIHRLLNTTRGPGGRDSPRPTPPGPGGANQDPAAGGSGTSAVDPAALRNAAKSVPQVEVAVRNGTRAFPSETEKAATALGEGWATAAAMKRVSSEWLQALRRLADEIDFLGDAVRRSADNRQWAEAENQKKIARIRAGGH</sequence>
<dbReference type="Gene3D" id="1.10.287.1060">
    <property type="entry name" value="ESAT-6-like"/>
    <property type="match status" value="1"/>
</dbReference>
<dbReference type="Proteomes" id="UP001597063">
    <property type="component" value="Unassembled WGS sequence"/>
</dbReference>
<evidence type="ECO:0000313" key="3">
    <source>
        <dbReference type="Proteomes" id="UP001597063"/>
    </source>
</evidence>
<keyword evidence="3" id="KW-1185">Reference proteome</keyword>
<dbReference type="EMBL" id="JBHTGP010000011">
    <property type="protein sequence ID" value="MFD0686963.1"/>
    <property type="molecule type" value="Genomic_DNA"/>
</dbReference>
<dbReference type="InterPro" id="IPR036689">
    <property type="entry name" value="ESAT-6-like_sf"/>
</dbReference>
<dbReference type="RefSeq" id="WP_165502961.1">
    <property type="nucleotide sequence ID" value="NZ_CAACUY010000072.1"/>
</dbReference>
<feature type="region of interest" description="Disordered" evidence="1">
    <location>
        <begin position="1"/>
        <end position="52"/>
    </location>
</feature>
<proteinExistence type="predicted"/>
<dbReference type="SUPFAM" id="SSF140453">
    <property type="entry name" value="EsxAB dimer-like"/>
    <property type="match status" value="1"/>
</dbReference>
<comment type="caution">
    <text evidence="2">The sequence shown here is derived from an EMBL/GenBank/DDBJ whole genome shotgun (WGS) entry which is preliminary data.</text>
</comment>
<gene>
    <name evidence="2" type="ORF">ACFQZM_20860</name>
</gene>
<name>A0ABW2XNM0_9ACTN</name>
<evidence type="ECO:0000256" key="1">
    <source>
        <dbReference type="SAM" id="MobiDB-lite"/>
    </source>
</evidence>